<accession>A0A8D0FSK0</accession>
<protein>
    <submittedName>
        <fullName evidence="1">Uncharacterized protein</fullName>
    </submittedName>
</protein>
<proteinExistence type="predicted"/>
<reference evidence="1" key="2">
    <citation type="submission" date="2025-09" db="UniProtKB">
        <authorList>
            <consortium name="Ensembl"/>
        </authorList>
    </citation>
    <scope>IDENTIFICATION</scope>
</reference>
<dbReference type="Proteomes" id="UP000694551">
    <property type="component" value="Unplaced"/>
</dbReference>
<evidence type="ECO:0000313" key="2">
    <source>
        <dbReference type="Proteomes" id="UP000694551"/>
    </source>
</evidence>
<keyword evidence="2" id="KW-1185">Reference proteome</keyword>
<evidence type="ECO:0000313" key="1">
    <source>
        <dbReference type="Ensembl" id="ENSSOCP00000018399.1"/>
    </source>
</evidence>
<sequence length="43" mass="5106">MKYACWWLIQPFFCTSEMSEDIFLMTASPVIKAITNFKQVRET</sequence>
<name>A0A8D0FSK0_STROC</name>
<reference evidence="1" key="1">
    <citation type="submission" date="2025-08" db="UniProtKB">
        <authorList>
            <consortium name="Ensembl"/>
        </authorList>
    </citation>
    <scope>IDENTIFICATION</scope>
</reference>
<organism evidence="1 2">
    <name type="scientific">Strix occidentalis caurina</name>
    <name type="common">northern spotted owl</name>
    <dbReference type="NCBI Taxonomy" id="311401"/>
    <lineage>
        <taxon>Eukaryota</taxon>
        <taxon>Metazoa</taxon>
        <taxon>Chordata</taxon>
        <taxon>Craniata</taxon>
        <taxon>Vertebrata</taxon>
        <taxon>Euteleostomi</taxon>
        <taxon>Archelosauria</taxon>
        <taxon>Archosauria</taxon>
        <taxon>Dinosauria</taxon>
        <taxon>Saurischia</taxon>
        <taxon>Theropoda</taxon>
        <taxon>Coelurosauria</taxon>
        <taxon>Aves</taxon>
        <taxon>Neognathae</taxon>
        <taxon>Neoaves</taxon>
        <taxon>Telluraves</taxon>
        <taxon>Strigiformes</taxon>
        <taxon>Strigidae</taxon>
        <taxon>Strix</taxon>
    </lineage>
</organism>
<dbReference type="Ensembl" id="ENSSOCT00000018867.1">
    <property type="protein sequence ID" value="ENSSOCP00000018399.1"/>
    <property type="gene ID" value="ENSSOCG00000013802.1"/>
</dbReference>
<dbReference type="AlphaFoldDB" id="A0A8D0FSK0"/>